<sequence length="257" mass="30085">MNINFLRKVEKLKKDVRKEHQEEYNRDIAYAKELLVKEKSEVARLRSQLNVELKRSAEMRKKELSKVKEQEILLEKKLKSYRAAEEERELKSRISRSHWTKNNTNRVSIPGNSPHREAYETSPQRNPPDTELIEHLPKPLPPPTLASFPESPPLQAKVKSPQRKLLSSYNSSDIVTNLIMRNLEDAKQKAWNLLRETEQPPTIKLTDEEKEAYYKQIMSEEAKHSPVQQGISSKSSKYEQLLKKRHGVIEPRKLKKC</sequence>
<feature type="compositionally biased region" description="Polar residues" evidence="1">
    <location>
        <begin position="100"/>
        <end position="111"/>
    </location>
</feature>
<feature type="region of interest" description="Disordered" evidence="1">
    <location>
        <begin position="96"/>
        <end position="162"/>
    </location>
</feature>
<evidence type="ECO:0000256" key="1">
    <source>
        <dbReference type="SAM" id="MobiDB-lite"/>
    </source>
</evidence>
<evidence type="ECO:0000313" key="2">
    <source>
        <dbReference type="EMBL" id="CAE0318274.1"/>
    </source>
</evidence>
<organism evidence="2">
    <name type="scientific">Fabrea salina</name>
    <dbReference type="NCBI Taxonomy" id="342563"/>
    <lineage>
        <taxon>Eukaryota</taxon>
        <taxon>Sar</taxon>
        <taxon>Alveolata</taxon>
        <taxon>Ciliophora</taxon>
        <taxon>Postciliodesmatophora</taxon>
        <taxon>Heterotrichea</taxon>
        <taxon>Heterotrichida</taxon>
        <taxon>Fabreidae</taxon>
        <taxon>Fabrea</taxon>
    </lineage>
</organism>
<protein>
    <submittedName>
        <fullName evidence="2">Uncharacterized protein</fullName>
    </submittedName>
</protein>
<name>A0A7S3MUE6_9CILI</name>
<dbReference type="EMBL" id="HBIF01001815">
    <property type="protein sequence ID" value="CAE0318274.1"/>
    <property type="molecule type" value="Transcribed_RNA"/>
</dbReference>
<gene>
    <name evidence="2" type="ORF">FSAL1345_LOCUS1543</name>
</gene>
<proteinExistence type="predicted"/>
<dbReference type="AlphaFoldDB" id="A0A7S3MUE6"/>
<accession>A0A7S3MUE6</accession>
<reference evidence="2" key="1">
    <citation type="submission" date="2021-01" db="EMBL/GenBank/DDBJ databases">
        <authorList>
            <person name="Corre E."/>
            <person name="Pelletier E."/>
            <person name="Niang G."/>
            <person name="Scheremetjew M."/>
            <person name="Finn R."/>
            <person name="Kale V."/>
            <person name="Holt S."/>
            <person name="Cochrane G."/>
            <person name="Meng A."/>
            <person name="Brown T."/>
            <person name="Cohen L."/>
        </authorList>
    </citation>
    <scope>NUCLEOTIDE SEQUENCE</scope>
</reference>